<dbReference type="EMBL" id="JAMZIH010002254">
    <property type="protein sequence ID" value="KAJ1677567.1"/>
    <property type="molecule type" value="Genomic_DNA"/>
</dbReference>
<comment type="caution">
    <text evidence="1">The sequence shown here is derived from an EMBL/GenBank/DDBJ whole genome shotgun (WGS) entry which is preliminary data.</text>
</comment>
<accession>A0ACC1HMZ2</accession>
<evidence type="ECO:0000313" key="1">
    <source>
        <dbReference type="EMBL" id="KAJ1677567.1"/>
    </source>
</evidence>
<name>A0ACC1HMZ2_9FUNG</name>
<protein>
    <submittedName>
        <fullName evidence="1">Uncharacterized protein</fullName>
    </submittedName>
</protein>
<sequence>MDILKLKSADHQRGVANISVGDESPYSIPCFEVNDQVVVEWRAMTVALLDRTHDLICNKLGCSQDEFNLAKVLEGGTWKAGRELAAQNRPETKEPPINIVSDGTVF</sequence>
<keyword evidence="2" id="KW-1185">Reference proteome</keyword>
<gene>
    <name evidence="1" type="ORF">EV182_005895</name>
</gene>
<evidence type="ECO:0000313" key="2">
    <source>
        <dbReference type="Proteomes" id="UP001145114"/>
    </source>
</evidence>
<dbReference type="Proteomes" id="UP001145114">
    <property type="component" value="Unassembled WGS sequence"/>
</dbReference>
<reference evidence="1" key="1">
    <citation type="submission" date="2022-06" db="EMBL/GenBank/DDBJ databases">
        <title>Phylogenomic reconstructions and comparative analyses of Kickxellomycotina fungi.</title>
        <authorList>
            <person name="Reynolds N.K."/>
            <person name="Stajich J.E."/>
            <person name="Barry K."/>
            <person name="Grigoriev I.V."/>
            <person name="Crous P."/>
            <person name="Smith M.E."/>
        </authorList>
    </citation>
    <scope>NUCLEOTIDE SEQUENCE</scope>
    <source>
        <strain evidence="1">RSA 2271</strain>
    </source>
</reference>
<proteinExistence type="predicted"/>
<organism evidence="1 2">
    <name type="scientific">Spiromyces aspiralis</name>
    <dbReference type="NCBI Taxonomy" id="68401"/>
    <lineage>
        <taxon>Eukaryota</taxon>
        <taxon>Fungi</taxon>
        <taxon>Fungi incertae sedis</taxon>
        <taxon>Zoopagomycota</taxon>
        <taxon>Kickxellomycotina</taxon>
        <taxon>Kickxellomycetes</taxon>
        <taxon>Kickxellales</taxon>
        <taxon>Kickxellaceae</taxon>
        <taxon>Spiromyces</taxon>
    </lineage>
</organism>